<accession>A0A517NU20</accession>
<organism evidence="1 2">
    <name type="scientific">Stieleria marina</name>
    <dbReference type="NCBI Taxonomy" id="1930275"/>
    <lineage>
        <taxon>Bacteria</taxon>
        <taxon>Pseudomonadati</taxon>
        <taxon>Planctomycetota</taxon>
        <taxon>Planctomycetia</taxon>
        <taxon>Pirellulales</taxon>
        <taxon>Pirellulaceae</taxon>
        <taxon>Stieleria</taxon>
    </lineage>
</organism>
<dbReference type="EMBL" id="CP036526">
    <property type="protein sequence ID" value="QDT10613.1"/>
    <property type="molecule type" value="Genomic_DNA"/>
</dbReference>
<evidence type="ECO:0000313" key="2">
    <source>
        <dbReference type="Proteomes" id="UP000319817"/>
    </source>
</evidence>
<keyword evidence="2" id="KW-1185">Reference proteome</keyword>
<reference evidence="1 2" key="1">
    <citation type="submission" date="2019-02" db="EMBL/GenBank/DDBJ databases">
        <title>Deep-cultivation of Planctomycetes and their phenomic and genomic characterization uncovers novel biology.</title>
        <authorList>
            <person name="Wiegand S."/>
            <person name="Jogler M."/>
            <person name="Boedeker C."/>
            <person name="Pinto D."/>
            <person name="Vollmers J."/>
            <person name="Rivas-Marin E."/>
            <person name="Kohn T."/>
            <person name="Peeters S.H."/>
            <person name="Heuer A."/>
            <person name="Rast P."/>
            <person name="Oberbeckmann S."/>
            <person name="Bunk B."/>
            <person name="Jeske O."/>
            <person name="Meyerdierks A."/>
            <person name="Storesund J.E."/>
            <person name="Kallscheuer N."/>
            <person name="Luecker S."/>
            <person name="Lage O.M."/>
            <person name="Pohl T."/>
            <person name="Merkel B.J."/>
            <person name="Hornburger P."/>
            <person name="Mueller R.-W."/>
            <person name="Bruemmer F."/>
            <person name="Labrenz M."/>
            <person name="Spormann A.M."/>
            <person name="Op den Camp H."/>
            <person name="Overmann J."/>
            <person name="Amann R."/>
            <person name="Jetten M.S.M."/>
            <person name="Mascher T."/>
            <person name="Medema M.H."/>
            <person name="Devos D.P."/>
            <person name="Kaster A.-K."/>
            <person name="Ovreas L."/>
            <person name="Rohde M."/>
            <person name="Galperin M.Y."/>
            <person name="Jogler C."/>
        </authorList>
    </citation>
    <scope>NUCLEOTIDE SEQUENCE [LARGE SCALE GENOMIC DNA]</scope>
    <source>
        <strain evidence="1 2">K23_9</strain>
    </source>
</reference>
<name>A0A517NU20_9BACT</name>
<protein>
    <submittedName>
        <fullName evidence="1">Uncharacterized protein</fullName>
    </submittedName>
</protein>
<sequence>MFLCDNPTGLVVLVADFYLFVEVCDWLCKLLFAAILGEGIGRERGHPESSNWIRTGVSCGIPCLPSFVVCLRWRPSSFAAKGL</sequence>
<dbReference type="AlphaFoldDB" id="A0A517NU20"/>
<evidence type="ECO:0000313" key="1">
    <source>
        <dbReference type="EMBL" id="QDT10613.1"/>
    </source>
</evidence>
<dbReference type="Proteomes" id="UP000319817">
    <property type="component" value="Chromosome"/>
</dbReference>
<gene>
    <name evidence="1" type="ORF">K239x_25700</name>
</gene>
<proteinExistence type="predicted"/>